<evidence type="ECO:0000313" key="8">
    <source>
        <dbReference type="Proteomes" id="UP001500171"/>
    </source>
</evidence>
<keyword evidence="8" id="KW-1185">Reference proteome</keyword>
<dbReference type="Gene3D" id="3.20.20.70">
    <property type="entry name" value="Aldolase class I"/>
    <property type="match status" value="1"/>
</dbReference>
<protein>
    <submittedName>
        <fullName evidence="7">NADH:flavin oxidoreductase/NADH oxidase</fullName>
    </submittedName>
</protein>
<dbReference type="EMBL" id="BAABHY010000005">
    <property type="protein sequence ID" value="GAA5112761.1"/>
    <property type="molecule type" value="Genomic_DNA"/>
</dbReference>
<dbReference type="CDD" id="cd02932">
    <property type="entry name" value="OYE_YqiM_FMN"/>
    <property type="match status" value="1"/>
</dbReference>
<organism evidence="7 8">
    <name type="scientific">Orbus sasakiae</name>
    <dbReference type="NCBI Taxonomy" id="1078475"/>
    <lineage>
        <taxon>Bacteria</taxon>
        <taxon>Pseudomonadati</taxon>
        <taxon>Pseudomonadota</taxon>
        <taxon>Gammaproteobacteria</taxon>
        <taxon>Orbales</taxon>
        <taxon>Orbaceae</taxon>
        <taxon>Orbus</taxon>
    </lineage>
</organism>
<accession>A0ABP9N9U4</accession>
<evidence type="ECO:0000256" key="2">
    <source>
        <dbReference type="ARBA" id="ARBA00022630"/>
    </source>
</evidence>
<evidence type="ECO:0000259" key="6">
    <source>
        <dbReference type="Pfam" id="PF00724"/>
    </source>
</evidence>
<evidence type="ECO:0000256" key="3">
    <source>
        <dbReference type="ARBA" id="ARBA00022643"/>
    </source>
</evidence>
<keyword evidence="2" id="KW-0285">Flavoprotein</keyword>
<dbReference type="InterPro" id="IPR001155">
    <property type="entry name" value="OxRdtase_FMN_N"/>
</dbReference>
<dbReference type="InterPro" id="IPR044152">
    <property type="entry name" value="YqjM-like"/>
</dbReference>
<dbReference type="RefSeq" id="WP_345491749.1">
    <property type="nucleotide sequence ID" value="NZ_BAABHY010000005.1"/>
</dbReference>
<dbReference type="SUPFAM" id="SSF51395">
    <property type="entry name" value="FMN-linked oxidoreductases"/>
    <property type="match status" value="1"/>
</dbReference>
<keyword evidence="4" id="KW-0521">NADP</keyword>
<evidence type="ECO:0000313" key="7">
    <source>
        <dbReference type="EMBL" id="GAA5112761.1"/>
    </source>
</evidence>
<feature type="domain" description="NADH:flavin oxidoreductase/NADH oxidase N-terminal" evidence="6">
    <location>
        <begin position="3"/>
        <end position="340"/>
    </location>
</feature>
<evidence type="ECO:0000256" key="5">
    <source>
        <dbReference type="ARBA" id="ARBA00023002"/>
    </source>
</evidence>
<gene>
    <name evidence="7" type="ORF">GCM10023211_19880</name>
</gene>
<sequence length="363" mass="39679">MSKLFSPIKIGSQSFDNRIVIPPMCQYSAKNGLAGDWHLMHYGSLSHSGAALMVLEATSVTPEGRLSPFDLGLWGEQQQQAMQSLIASIRQYSQMPIAVQLVHAGRKASMPAPWQEEKHVPAAQGGWQTVAPSAIAFDTNYDKPIALTTEQVKELVKQFADAAVRADKAGIDFIEIHAAHGYLIHQFLSPLSNHRTDQYGGSVENRIRFAIEIFEAIRAVFPKHKGVGIRISATDWVDGGWNLEESILLAKKLDQLGCSYIHVSTGGLDIRQQIPVGPNYQVSFAQAIKQQVGMPVIAVGLITEAIQAEAIVSTGQADMVAIGRDMLFNPHWAWQAAKELGGQVIAPPQYNRSAPHGAKKLFK</sequence>
<keyword evidence="5" id="KW-0560">Oxidoreductase</keyword>
<comment type="caution">
    <text evidence="7">The sequence shown here is derived from an EMBL/GenBank/DDBJ whole genome shotgun (WGS) entry which is preliminary data.</text>
</comment>
<dbReference type="Proteomes" id="UP001500171">
    <property type="component" value="Unassembled WGS sequence"/>
</dbReference>
<name>A0ABP9N9U4_9GAMM</name>
<comment type="cofactor">
    <cofactor evidence="1">
        <name>FMN</name>
        <dbReference type="ChEBI" id="CHEBI:58210"/>
    </cofactor>
</comment>
<dbReference type="PANTHER" id="PTHR43303:SF4">
    <property type="entry name" value="NADPH DEHYDROGENASE C23G7.10C-RELATED"/>
    <property type="match status" value="1"/>
</dbReference>
<reference evidence="8" key="1">
    <citation type="journal article" date="2019" name="Int. J. Syst. Evol. Microbiol.">
        <title>The Global Catalogue of Microorganisms (GCM) 10K type strain sequencing project: providing services to taxonomists for standard genome sequencing and annotation.</title>
        <authorList>
            <consortium name="The Broad Institute Genomics Platform"/>
            <consortium name="The Broad Institute Genome Sequencing Center for Infectious Disease"/>
            <person name="Wu L."/>
            <person name="Ma J."/>
        </authorList>
    </citation>
    <scope>NUCLEOTIDE SEQUENCE [LARGE SCALE GENOMIC DNA]</scope>
    <source>
        <strain evidence="8">JCM 18050</strain>
    </source>
</reference>
<dbReference type="Pfam" id="PF00724">
    <property type="entry name" value="Oxidored_FMN"/>
    <property type="match status" value="1"/>
</dbReference>
<proteinExistence type="predicted"/>
<evidence type="ECO:0000256" key="1">
    <source>
        <dbReference type="ARBA" id="ARBA00001917"/>
    </source>
</evidence>
<dbReference type="PANTHER" id="PTHR43303">
    <property type="entry name" value="NADPH DEHYDROGENASE C23G7.10C-RELATED"/>
    <property type="match status" value="1"/>
</dbReference>
<keyword evidence="3" id="KW-0288">FMN</keyword>
<evidence type="ECO:0000256" key="4">
    <source>
        <dbReference type="ARBA" id="ARBA00022857"/>
    </source>
</evidence>
<dbReference type="InterPro" id="IPR013785">
    <property type="entry name" value="Aldolase_TIM"/>
</dbReference>